<comment type="caution">
    <text evidence="1">The sequence shown here is derived from an EMBL/GenBank/DDBJ whole genome shotgun (WGS) entry which is preliminary data.</text>
</comment>
<proteinExistence type="predicted"/>
<reference evidence="1 2" key="1">
    <citation type="submission" date="2017-08" db="EMBL/GenBank/DDBJ databases">
        <title>Infants hospitalized years apart are colonized by the same room-sourced microbial strains.</title>
        <authorList>
            <person name="Brooks B."/>
            <person name="Olm M.R."/>
            <person name="Firek B.A."/>
            <person name="Baker R."/>
            <person name="Thomas B.C."/>
            <person name="Morowitz M.J."/>
            <person name="Banfield J.F."/>
        </authorList>
    </citation>
    <scope>NUCLEOTIDE SEQUENCE [LARGE SCALE GENOMIC DNA]</scope>
    <source>
        <strain evidence="1">S2_005_002_R2_34</strain>
    </source>
</reference>
<dbReference type="Proteomes" id="UP000249185">
    <property type="component" value="Unassembled WGS sequence"/>
</dbReference>
<name>A0A2W5PS15_RHOSU</name>
<evidence type="ECO:0000313" key="2">
    <source>
        <dbReference type="Proteomes" id="UP000249185"/>
    </source>
</evidence>
<gene>
    <name evidence="1" type="ORF">DI556_16735</name>
</gene>
<organism evidence="1 2">
    <name type="scientific">Rhodovulum sulfidophilum</name>
    <name type="common">Rhodobacter sulfidophilus</name>
    <dbReference type="NCBI Taxonomy" id="35806"/>
    <lineage>
        <taxon>Bacteria</taxon>
        <taxon>Pseudomonadati</taxon>
        <taxon>Pseudomonadota</taxon>
        <taxon>Alphaproteobacteria</taxon>
        <taxon>Rhodobacterales</taxon>
        <taxon>Paracoccaceae</taxon>
        <taxon>Rhodovulum</taxon>
    </lineage>
</organism>
<dbReference type="InterPro" id="IPR024409">
    <property type="entry name" value="DUF3833"/>
</dbReference>
<accession>A0A2W5PS15</accession>
<dbReference type="Pfam" id="PF12915">
    <property type="entry name" value="DUF3833"/>
    <property type="match status" value="1"/>
</dbReference>
<dbReference type="AlphaFoldDB" id="A0A2W5PS15"/>
<protein>
    <submittedName>
        <fullName evidence="1">DUF3833 domain-containing protein</fullName>
    </submittedName>
</protein>
<evidence type="ECO:0000313" key="1">
    <source>
        <dbReference type="EMBL" id="PZQ47497.1"/>
    </source>
</evidence>
<dbReference type="EMBL" id="QFPW01000016">
    <property type="protein sequence ID" value="PZQ47497.1"/>
    <property type="molecule type" value="Genomic_DNA"/>
</dbReference>
<sequence length="198" mass="21348">MPEGIPGLLAKVAIALALLALGLVLAQRLFFDFMAQRPADYAATAPEFEIRRALDGPMIAEGVIYGPTGRVATRFVAEMTGAWDAEGGTLTEDFRYDSGGTQRRAWRILPGPDARRFTATAEDVIGVAEGEISGATAVLRYRLRLPEAAGGWQLDVTDWLYLGEDGVIVNRSQMRRFGVLLGELVGTIRPAPDPAEAS</sequence>